<gene>
    <name evidence="1" type="ORF">FA95DRAFT_1596930</name>
</gene>
<evidence type="ECO:0000313" key="1">
    <source>
        <dbReference type="EMBL" id="KAI0045249.1"/>
    </source>
</evidence>
<name>A0ACB8RLY7_9AGAM</name>
<accession>A0ACB8RLY7</accession>
<sequence length="969" mass="104191">MAHPASHRSFLHSFTFTPPEMFHCILLVISAAVIDCGTQLARFARGTAALLVPSGRRSRRSWPWTAPAIHAAPIRAKIDAPTLAPDAPPVVKAPQPSSEAADVVPSFVNAPAATNAALQLCISPTALPSPSTLPLPPHPPSSGSNARDLQVYAPGSHTEASPLNTSAALLLLGLVVASLAVSSKRKIKGRPVSQWIFIVLTALAGVSTAPERMEPAAGGFAQVAALFGKLASFVGRTGMVRLVAAVCVLAVLSRGLFCYVRGYHMLRVNYGQLKYTVLVGQLEIDRLRCAENSLNNAHSNISQLQEELHSAREIGASATKAKAVLAWKTAALHLRSVEHSRIILEHVAEIKDLEAMQAALLSRCSKAENAARTAEQNREATETALVLRCNEAENAARVAEQAQDAQARELKALKTRIAAIYSESITTQADLRHRVNTTRAQKRDVQKAFKNVVGQLDEEKAENARLAMLTAGADARVDILVDEVARLRLELQSKDRAMTELREEVEAGVHRAGATDVKLGQAIAEAEKAADEAAQHAAALQEKDETIGALNLRIGRLQSQLQASVDAQVSTAHQNSLIIESLQTRLQTYEEDLKASEKDNTAIIEKNSLLEQHADKLKDELEKSSAKVKELLTTADVNAQQAEAAQRVQHRLDATARGYATSAKLLVVELAKTRADLQESEQQIRNRWPDDCPEAMAFLKEKAREMHKMMEENEGLEIKLSQAALLAEGLKDRIQILEEQLLDEQCSIVDDSGSDRLSTSDSLIVSLGSGRIATSSTCSISSILRRYEHLPPRRVLALALPSSSLASIEGFEPLSSPESTHSPTSPTPAAPTFPVCDTGPPSQPDEHPPSISTPPLHSTPPRTSATPSATRAPVVDWLTIESMAKEYMELELQFERKQASSTSASTCPAMAERIHTGSSCSAELNLAAPVASVVAGQPVDNLADAAPTTMSWAQWTAILEAEGAANAKP</sequence>
<reference evidence="1" key="1">
    <citation type="submission" date="2021-02" db="EMBL/GenBank/DDBJ databases">
        <authorList>
            <consortium name="DOE Joint Genome Institute"/>
            <person name="Ahrendt S."/>
            <person name="Looney B.P."/>
            <person name="Miyauchi S."/>
            <person name="Morin E."/>
            <person name="Drula E."/>
            <person name="Courty P.E."/>
            <person name="Chicoki N."/>
            <person name="Fauchery L."/>
            <person name="Kohler A."/>
            <person name="Kuo A."/>
            <person name="Labutti K."/>
            <person name="Pangilinan J."/>
            <person name="Lipzen A."/>
            <person name="Riley R."/>
            <person name="Andreopoulos W."/>
            <person name="He G."/>
            <person name="Johnson J."/>
            <person name="Barry K.W."/>
            <person name="Grigoriev I.V."/>
            <person name="Nagy L."/>
            <person name="Hibbett D."/>
            <person name="Henrissat B."/>
            <person name="Matheny P.B."/>
            <person name="Labbe J."/>
            <person name="Martin F."/>
        </authorList>
    </citation>
    <scope>NUCLEOTIDE SEQUENCE</scope>
    <source>
        <strain evidence="1">FP105234-sp</strain>
    </source>
</reference>
<dbReference type="EMBL" id="MU275957">
    <property type="protein sequence ID" value="KAI0045249.1"/>
    <property type="molecule type" value="Genomic_DNA"/>
</dbReference>
<proteinExistence type="predicted"/>
<evidence type="ECO:0000313" key="2">
    <source>
        <dbReference type="Proteomes" id="UP000814033"/>
    </source>
</evidence>
<reference evidence="1" key="2">
    <citation type="journal article" date="2022" name="New Phytol.">
        <title>Evolutionary transition to the ectomycorrhizal habit in the genomes of a hyperdiverse lineage of mushroom-forming fungi.</title>
        <authorList>
            <person name="Looney B."/>
            <person name="Miyauchi S."/>
            <person name="Morin E."/>
            <person name="Drula E."/>
            <person name="Courty P.E."/>
            <person name="Kohler A."/>
            <person name="Kuo A."/>
            <person name="LaButti K."/>
            <person name="Pangilinan J."/>
            <person name="Lipzen A."/>
            <person name="Riley R."/>
            <person name="Andreopoulos W."/>
            <person name="He G."/>
            <person name="Johnson J."/>
            <person name="Nolan M."/>
            <person name="Tritt A."/>
            <person name="Barry K.W."/>
            <person name="Grigoriev I.V."/>
            <person name="Nagy L.G."/>
            <person name="Hibbett D."/>
            <person name="Henrissat B."/>
            <person name="Matheny P.B."/>
            <person name="Labbe J."/>
            <person name="Martin F.M."/>
        </authorList>
    </citation>
    <scope>NUCLEOTIDE SEQUENCE</scope>
    <source>
        <strain evidence="1">FP105234-sp</strain>
    </source>
</reference>
<dbReference type="Proteomes" id="UP000814033">
    <property type="component" value="Unassembled WGS sequence"/>
</dbReference>
<comment type="caution">
    <text evidence="1">The sequence shown here is derived from an EMBL/GenBank/DDBJ whole genome shotgun (WGS) entry which is preliminary data.</text>
</comment>
<protein>
    <submittedName>
        <fullName evidence="1">Uncharacterized protein</fullName>
    </submittedName>
</protein>
<keyword evidence="2" id="KW-1185">Reference proteome</keyword>
<organism evidence="1 2">
    <name type="scientific">Auriscalpium vulgare</name>
    <dbReference type="NCBI Taxonomy" id="40419"/>
    <lineage>
        <taxon>Eukaryota</taxon>
        <taxon>Fungi</taxon>
        <taxon>Dikarya</taxon>
        <taxon>Basidiomycota</taxon>
        <taxon>Agaricomycotina</taxon>
        <taxon>Agaricomycetes</taxon>
        <taxon>Russulales</taxon>
        <taxon>Auriscalpiaceae</taxon>
        <taxon>Auriscalpium</taxon>
    </lineage>
</organism>